<accession>A0A8J4F8H8</accession>
<proteinExistence type="predicted"/>
<reference evidence="6" key="1">
    <citation type="journal article" date="2021" name="Proc. Natl. Acad. Sci. U.S.A.">
        <title>Three genomes in the algal genus Volvox reveal the fate of a haploid sex-determining region after a transition to homothallism.</title>
        <authorList>
            <person name="Yamamoto K."/>
            <person name="Hamaji T."/>
            <person name="Kawai-Toyooka H."/>
            <person name="Matsuzaki R."/>
            <person name="Takahashi F."/>
            <person name="Nishimura Y."/>
            <person name="Kawachi M."/>
            <person name="Noguchi H."/>
            <person name="Minakuchi Y."/>
            <person name="Umen J.G."/>
            <person name="Toyoda A."/>
            <person name="Nozaki H."/>
        </authorList>
    </citation>
    <scope>NUCLEOTIDE SEQUENCE</scope>
    <source>
        <strain evidence="6">NIES-3780</strain>
    </source>
</reference>
<dbReference type="PANTHER" id="PTHR20920">
    <property type="entry name" value="RPE-SPONDIN"/>
    <property type="match status" value="1"/>
</dbReference>
<dbReference type="Gene3D" id="1.20.90.10">
    <property type="entry name" value="Phospholipase A2 domain"/>
    <property type="match status" value="1"/>
</dbReference>
<dbReference type="GO" id="GO:0006644">
    <property type="term" value="P:phospholipid metabolic process"/>
    <property type="evidence" value="ECO:0007669"/>
    <property type="project" value="InterPro"/>
</dbReference>
<dbReference type="GO" id="GO:0004623">
    <property type="term" value="F:phospholipase A2 activity"/>
    <property type="evidence" value="ECO:0007669"/>
    <property type="project" value="InterPro"/>
</dbReference>
<feature type="chain" id="PRO_5035213312" description="LysM domain-containing protein" evidence="4">
    <location>
        <begin position="38"/>
        <end position="421"/>
    </location>
</feature>
<feature type="signal peptide" evidence="4">
    <location>
        <begin position="1"/>
        <end position="37"/>
    </location>
</feature>
<evidence type="ECO:0000259" key="5">
    <source>
        <dbReference type="PROSITE" id="PS51782"/>
    </source>
</evidence>
<dbReference type="GO" id="GO:0050482">
    <property type="term" value="P:arachidonate secretion"/>
    <property type="evidence" value="ECO:0007669"/>
    <property type="project" value="InterPro"/>
</dbReference>
<dbReference type="InterPro" id="IPR000884">
    <property type="entry name" value="TSP1_rpt"/>
</dbReference>
<dbReference type="Proteomes" id="UP000747399">
    <property type="component" value="Unassembled WGS sequence"/>
</dbReference>
<dbReference type="Gene3D" id="2.20.100.10">
    <property type="entry name" value="Thrombospondin type-1 (TSP1) repeat"/>
    <property type="match status" value="1"/>
</dbReference>
<comment type="caution">
    <text evidence="6">The sequence shown here is derived from an EMBL/GenBank/DDBJ whole genome shotgun (WGS) entry which is preliminary data.</text>
</comment>
<keyword evidence="7" id="KW-1185">Reference proteome</keyword>
<dbReference type="CDD" id="cd00118">
    <property type="entry name" value="LysM"/>
    <property type="match status" value="1"/>
</dbReference>
<keyword evidence="3" id="KW-0325">Glycoprotein</keyword>
<dbReference type="Pfam" id="PF19028">
    <property type="entry name" value="TSP1_spondin"/>
    <property type="match status" value="1"/>
</dbReference>
<name>A0A8J4F8H8_9CHLO</name>
<dbReference type="InterPro" id="IPR018392">
    <property type="entry name" value="LysM"/>
</dbReference>
<keyword evidence="2" id="KW-1015">Disulfide bond</keyword>
<dbReference type="PROSITE" id="PS51782">
    <property type="entry name" value="LYSM"/>
    <property type="match status" value="1"/>
</dbReference>
<dbReference type="AlphaFoldDB" id="A0A8J4F8H8"/>
<evidence type="ECO:0000313" key="7">
    <source>
        <dbReference type="Proteomes" id="UP000747399"/>
    </source>
</evidence>
<keyword evidence="1 4" id="KW-0732">Signal</keyword>
<evidence type="ECO:0000256" key="1">
    <source>
        <dbReference type="ARBA" id="ARBA00022729"/>
    </source>
</evidence>
<feature type="domain" description="LysM" evidence="5">
    <location>
        <begin position="115"/>
        <end position="161"/>
    </location>
</feature>
<dbReference type="PANTHER" id="PTHR20920:SF5">
    <property type="entry name" value="SMB DOMAIN-CONTAINING PROTEIN"/>
    <property type="match status" value="1"/>
</dbReference>
<gene>
    <name evidence="6" type="ORF">Vafri_16065</name>
</gene>
<protein>
    <recommendedName>
        <fullName evidence="5">LysM domain-containing protein</fullName>
    </recommendedName>
</protein>
<evidence type="ECO:0000256" key="3">
    <source>
        <dbReference type="ARBA" id="ARBA00023180"/>
    </source>
</evidence>
<dbReference type="InterPro" id="IPR036383">
    <property type="entry name" value="TSP1_rpt_sf"/>
</dbReference>
<dbReference type="SUPFAM" id="SSF82895">
    <property type="entry name" value="TSP-1 type 1 repeat"/>
    <property type="match status" value="1"/>
</dbReference>
<dbReference type="InterPro" id="IPR044004">
    <property type="entry name" value="TSP1_spondin_dom"/>
</dbReference>
<evidence type="ECO:0000256" key="4">
    <source>
        <dbReference type="SAM" id="SignalP"/>
    </source>
</evidence>
<dbReference type="PROSITE" id="PS50092">
    <property type="entry name" value="TSP1"/>
    <property type="match status" value="1"/>
</dbReference>
<sequence length="421" mass="45643">MHVSGTHTYVRRSRGCWRTMPCLAILIVSLLAAIVLAEAANRVAMTFHGAGGRGKAAAGVQTLGVQGFGKQAAAGGRHLQAAAAAVDPFRRAELPQLQSPSPGSAVVSPGVKCEQYEIITTGSNLASIATTFGTTVAGLRKLNPMLKEAELEPGVGTLLCVVGTVLANNMPELLEAGRTASTATAAQNDGRKYGKRPTDSVIAYDITPEVNIYRDIMFKAQPPLDIITLVKLNPMLDFSDLAKMPHTIFLPKGLQFATAETTATTSATVDNSSRNCLVGRWSDWSECSPGGTRVRYRNIYLTALGSGKPCPPDFETQPCNRTDGISRRKMLLTLTSSQCPDGYNGCSVPYILDGLGYYQHLFVPACNSHDICYGCHRHPAWRFATRGYCDEDVFYRKMVLQCEIFWQSSDKDMKVCKSWAS</sequence>
<organism evidence="6 7">
    <name type="scientific">Volvox africanus</name>
    <dbReference type="NCBI Taxonomy" id="51714"/>
    <lineage>
        <taxon>Eukaryota</taxon>
        <taxon>Viridiplantae</taxon>
        <taxon>Chlorophyta</taxon>
        <taxon>core chlorophytes</taxon>
        <taxon>Chlorophyceae</taxon>
        <taxon>CS clade</taxon>
        <taxon>Chlamydomonadales</taxon>
        <taxon>Volvocaceae</taxon>
        <taxon>Volvox</taxon>
    </lineage>
</organism>
<dbReference type="SMART" id="SM00209">
    <property type="entry name" value="TSP1"/>
    <property type="match status" value="1"/>
</dbReference>
<evidence type="ECO:0000256" key="2">
    <source>
        <dbReference type="ARBA" id="ARBA00023157"/>
    </source>
</evidence>
<dbReference type="InterPro" id="IPR039942">
    <property type="entry name" value="SBSPO"/>
</dbReference>
<evidence type="ECO:0000313" key="6">
    <source>
        <dbReference type="EMBL" id="GIL61631.1"/>
    </source>
</evidence>
<dbReference type="InterPro" id="IPR036444">
    <property type="entry name" value="PLipase_A2_dom_sf"/>
</dbReference>
<dbReference type="EMBL" id="BNCO01000046">
    <property type="protein sequence ID" value="GIL61631.1"/>
    <property type="molecule type" value="Genomic_DNA"/>
</dbReference>